<organism evidence="4">
    <name type="scientific">Timema monikensis</name>
    <dbReference type="NCBI Taxonomy" id="170555"/>
    <lineage>
        <taxon>Eukaryota</taxon>
        <taxon>Metazoa</taxon>
        <taxon>Ecdysozoa</taxon>
        <taxon>Arthropoda</taxon>
        <taxon>Hexapoda</taxon>
        <taxon>Insecta</taxon>
        <taxon>Pterygota</taxon>
        <taxon>Neoptera</taxon>
        <taxon>Polyneoptera</taxon>
        <taxon>Phasmatodea</taxon>
        <taxon>Timematodea</taxon>
        <taxon>Timematoidea</taxon>
        <taxon>Timematidae</taxon>
        <taxon>Timema</taxon>
    </lineage>
</organism>
<proteinExistence type="predicted"/>
<dbReference type="Pfam" id="PF21316">
    <property type="entry name" value="TPPII_GBD"/>
    <property type="match status" value="1"/>
</dbReference>
<dbReference type="Pfam" id="PF12580">
    <property type="entry name" value="TPPII"/>
    <property type="match status" value="1"/>
</dbReference>
<sequence>MDTKATIHTALVRCLTGNSLLLSGLHKENIPYSPYSIKRAMENTAQYSPAEVFSSGHGLLQVEKAFENLSLYHDASERDVRFNVTCGPNNNKGIHLRSGLQDAPTECSVNVEPIFLNTENIEPKNKIIFGMKLTLACPDSWVQCPTHLDISNISRGFIVKINPMHLPTGLHHTSIDAFDVTCVDKGAVFRVPITVIRPQKISARLHRPELESLNTLFYPNYIRRNFVLVPENATWAGILLKLHCRDKDKSGRFVIHAVQLRPKLVCKTLEFHKICTVSSQNDVFQGFSVRGGLVLELVIAKYWANIGEVALDYSMSFHGVKPDNSLIAMQGAEGVFSVELSSRLRSEQIAPSASLKNSVQMLRPNEAKIVPLSARDVIPQSRQIYELQLSYNFHISKGTEIVPISPLLSDLLYESEFESQLWMLFDCNKHLMAAGDAYPTKLLFFIQYMVKVEKGDYILKMHVRHERKELLDKLLDKQLLLSQKLAVPISLDIYASLSRATTGGKKMSVATISQGQILPVYIAPLNHEK</sequence>
<dbReference type="InterPro" id="IPR048383">
    <property type="entry name" value="TPPII_Ig-like-1"/>
</dbReference>
<dbReference type="Pfam" id="PF21223">
    <property type="entry name" value="TPPII_Ig-like-1"/>
    <property type="match status" value="1"/>
</dbReference>
<feature type="domain" description="Tripeptidyl-peptidase II first Ig-like" evidence="2">
    <location>
        <begin position="80"/>
        <end position="196"/>
    </location>
</feature>
<protein>
    <recommendedName>
        <fullName evidence="5">Tripeptidyl-peptidase 2</fullName>
    </recommendedName>
</protein>
<dbReference type="InterPro" id="IPR022229">
    <property type="entry name" value="TPPII_Ig-like-2"/>
</dbReference>
<evidence type="ECO:0000259" key="1">
    <source>
        <dbReference type="Pfam" id="PF12580"/>
    </source>
</evidence>
<reference evidence="4" key="1">
    <citation type="submission" date="2020-11" db="EMBL/GenBank/DDBJ databases">
        <authorList>
            <person name="Tran Van P."/>
        </authorList>
    </citation>
    <scope>NUCLEOTIDE SEQUENCE</scope>
</reference>
<feature type="domain" description="Tripeptidyl peptidase II second Ig-like" evidence="1">
    <location>
        <begin position="343"/>
        <end position="529"/>
    </location>
</feature>
<dbReference type="InterPro" id="IPR048384">
    <property type="entry name" value="TPPII_GBD"/>
</dbReference>
<accession>A0A7R9HMP6</accession>
<dbReference type="InterPro" id="IPR046940">
    <property type="entry name" value="TPPII_Ig-like_sf"/>
</dbReference>
<dbReference type="Gene3D" id="2.60.40.3170">
    <property type="match status" value="1"/>
</dbReference>
<evidence type="ECO:0000313" key="4">
    <source>
        <dbReference type="EMBL" id="CAD7428166.1"/>
    </source>
</evidence>
<evidence type="ECO:0008006" key="5">
    <source>
        <dbReference type="Google" id="ProtNLM"/>
    </source>
</evidence>
<evidence type="ECO:0000259" key="3">
    <source>
        <dbReference type="Pfam" id="PF21316"/>
    </source>
</evidence>
<name>A0A7R9HMP6_9NEOP</name>
<feature type="domain" description="Tripeptidyl-peptidase II galactose-binding" evidence="3">
    <location>
        <begin position="217"/>
        <end position="307"/>
    </location>
</feature>
<dbReference type="EMBL" id="OB793647">
    <property type="protein sequence ID" value="CAD7428166.1"/>
    <property type="molecule type" value="Genomic_DNA"/>
</dbReference>
<gene>
    <name evidence="4" type="ORF">TMSB3V08_LOCUS4981</name>
</gene>
<dbReference type="AlphaFoldDB" id="A0A7R9HMP6"/>
<evidence type="ECO:0000259" key="2">
    <source>
        <dbReference type="Pfam" id="PF21223"/>
    </source>
</evidence>